<evidence type="ECO:0000313" key="2">
    <source>
        <dbReference type="Proteomes" id="UP001140074"/>
    </source>
</evidence>
<accession>A0A9W8IEP5</accession>
<dbReference type="Proteomes" id="UP001140074">
    <property type="component" value="Unassembled WGS sequence"/>
</dbReference>
<name>A0A9W8IEP5_9FUNG</name>
<sequence>MSTLSPLQTLPLLVVEKIVDHVMGSIRLALTDREMDHSLLEYLRPLLAICYNFRAIAYPRFCRHFKLKLNEGRFRHFSMQYVRTGRRYTGYPSNACLGHPTNYLVKDLEIELEERAIYTGKVLRMLSCAPYDDAFPLVRKLTLSFDWDEHDESDGYGDVHEYDGIDQKVAETSISAFVQCIKQKAPLVNEIRIQPGAGVDESDVTADENFGELISRLYQLVDRVDLDSYDGNKVTTEFQFDNIRHLTHISYTNDGFGNEFTLLARQNAPTLQSLVLKSKGKEDIDVCSLIMNVDSSSVIFPCLLKL</sequence>
<dbReference type="AlphaFoldDB" id="A0A9W8IEP5"/>
<organism evidence="1 2">
    <name type="scientific">Coemansia aciculifera</name>
    <dbReference type="NCBI Taxonomy" id="417176"/>
    <lineage>
        <taxon>Eukaryota</taxon>
        <taxon>Fungi</taxon>
        <taxon>Fungi incertae sedis</taxon>
        <taxon>Zoopagomycota</taxon>
        <taxon>Kickxellomycotina</taxon>
        <taxon>Kickxellomycetes</taxon>
        <taxon>Kickxellales</taxon>
        <taxon>Kickxellaceae</taxon>
        <taxon>Coemansia</taxon>
    </lineage>
</organism>
<dbReference type="EMBL" id="JANBUY010000415">
    <property type="protein sequence ID" value="KAJ2859230.1"/>
    <property type="molecule type" value="Genomic_DNA"/>
</dbReference>
<gene>
    <name evidence="1" type="ORF">GGH94_006217</name>
</gene>
<reference evidence="1" key="1">
    <citation type="submission" date="2022-07" db="EMBL/GenBank/DDBJ databases">
        <title>Phylogenomic reconstructions and comparative analyses of Kickxellomycotina fungi.</title>
        <authorList>
            <person name="Reynolds N.K."/>
            <person name="Stajich J.E."/>
            <person name="Barry K."/>
            <person name="Grigoriev I.V."/>
            <person name="Crous P."/>
            <person name="Smith M.E."/>
        </authorList>
    </citation>
    <scope>NUCLEOTIDE SEQUENCE</scope>
    <source>
        <strain evidence="1">RSA 476</strain>
    </source>
</reference>
<comment type="caution">
    <text evidence="1">The sequence shown here is derived from an EMBL/GenBank/DDBJ whole genome shotgun (WGS) entry which is preliminary data.</text>
</comment>
<protein>
    <submittedName>
        <fullName evidence="1">Uncharacterized protein</fullName>
    </submittedName>
</protein>
<keyword evidence="2" id="KW-1185">Reference proteome</keyword>
<evidence type="ECO:0000313" key="1">
    <source>
        <dbReference type="EMBL" id="KAJ2859230.1"/>
    </source>
</evidence>
<proteinExistence type="predicted"/>